<reference evidence="1 2" key="1">
    <citation type="journal article" date="2010" name="Int. J. Syst. Evol. Microbiol.">
        <title>Bacillus horneckiae sp. nov., isolated from a spacecraft-assembly clean room.</title>
        <authorList>
            <person name="Vaishampayan P."/>
            <person name="Probst A."/>
            <person name="Krishnamurthi S."/>
            <person name="Ghosh S."/>
            <person name="Osman S."/>
            <person name="McDowall A."/>
            <person name="Ruckmani A."/>
            <person name="Mayilraj S."/>
            <person name="Venkateswaran K."/>
        </authorList>
    </citation>
    <scope>NUCLEOTIDE SEQUENCE [LARGE SCALE GENOMIC DNA]</scope>
    <source>
        <strain evidence="2">1PO1SC</strain>
    </source>
</reference>
<dbReference type="InterPro" id="IPR025072">
    <property type="entry name" value="Fur_reg_FbpA"/>
</dbReference>
<protein>
    <submittedName>
        <fullName evidence="1">Fur-regulated basic protein FbpA</fullName>
    </submittedName>
</protein>
<dbReference type="Proteomes" id="UP000233343">
    <property type="component" value="Unassembled WGS sequence"/>
</dbReference>
<dbReference type="RefSeq" id="WP_101226309.1">
    <property type="nucleotide sequence ID" value="NZ_JAFDQP010000006.1"/>
</dbReference>
<evidence type="ECO:0000313" key="2">
    <source>
        <dbReference type="Proteomes" id="UP000233343"/>
    </source>
</evidence>
<dbReference type="Pfam" id="PF13076">
    <property type="entry name" value="Fur_reg_FbpA"/>
    <property type="match status" value="1"/>
</dbReference>
<comment type="caution">
    <text evidence="1">The sequence shown here is derived from an EMBL/GenBank/DDBJ whole genome shotgun (WGS) entry which is preliminary data.</text>
</comment>
<sequence>MAKILQTAVKKRKAFLITYLLEANASAYDLEQLTGLTLSQLEEEYRDIKETFND</sequence>
<keyword evidence="2" id="KW-1185">Reference proteome</keyword>
<organism evidence="1 2">
    <name type="scientific">Cytobacillus horneckiae</name>
    <dbReference type="NCBI Taxonomy" id="549687"/>
    <lineage>
        <taxon>Bacteria</taxon>
        <taxon>Bacillati</taxon>
        <taxon>Bacillota</taxon>
        <taxon>Bacilli</taxon>
        <taxon>Bacillales</taxon>
        <taxon>Bacillaceae</taxon>
        <taxon>Cytobacillus</taxon>
    </lineage>
</organism>
<accession>A0A2N0ZH87</accession>
<evidence type="ECO:0000313" key="1">
    <source>
        <dbReference type="EMBL" id="PKG28863.1"/>
    </source>
</evidence>
<proteinExistence type="predicted"/>
<gene>
    <name evidence="1" type="ORF">CWS20_11495</name>
</gene>
<dbReference type="EMBL" id="PISD01000022">
    <property type="protein sequence ID" value="PKG28863.1"/>
    <property type="molecule type" value="Genomic_DNA"/>
</dbReference>
<dbReference type="AlphaFoldDB" id="A0A2N0ZH87"/>
<name>A0A2N0ZH87_9BACI</name>